<keyword evidence="3" id="KW-1003">Cell membrane</keyword>
<dbReference type="AlphaFoldDB" id="A0AAW8U8H1"/>
<dbReference type="PANTHER" id="PTHR43663:SF1">
    <property type="entry name" value="CHROMATE TRANSPORTER"/>
    <property type="match status" value="1"/>
</dbReference>
<comment type="caution">
    <text evidence="8">The sequence shown here is derived from an EMBL/GenBank/DDBJ whole genome shotgun (WGS) entry which is preliminary data.</text>
</comment>
<name>A0AAW8U8H1_9ENTE</name>
<evidence type="ECO:0000313" key="8">
    <source>
        <dbReference type="EMBL" id="MDT2833288.1"/>
    </source>
</evidence>
<evidence type="ECO:0000256" key="2">
    <source>
        <dbReference type="ARBA" id="ARBA00005262"/>
    </source>
</evidence>
<accession>A0AAW8U8H1</accession>
<organism evidence="8 9">
    <name type="scientific">Vagococcus carniphilus</name>
    <dbReference type="NCBI Taxonomy" id="218144"/>
    <lineage>
        <taxon>Bacteria</taxon>
        <taxon>Bacillati</taxon>
        <taxon>Bacillota</taxon>
        <taxon>Bacilli</taxon>
        <taxon>Lactobacillales</taxon>
        <taxon>Enterococcaceae</taxon>
        <taxon>Vagococcus</taxon>
    </lineage>
</organism>
<dbReference type="GO" id="GO:0005886">
    <property type="term" value="C:plasma membrane"/>
    <property type="evidence" value="ECO:0007669"/>
    <property type="project" value="UniProtKB-SubCell"/>
</dbReference>
<proteinExistence type="inferred from homology"/>
<evidence type="ECO:0000256" key="4">
    <source>
        <dbReference type="ARBA" id="ARBA00022692"/>
    </source>
</evidence>
<dbReference type="EMBL" id="JARQBZ010000006">
    <property type="protein sequence ID" value="MDT2833288.1"/>
    <property type="molecule type" value="Genomic_DNA"/>
</dbReference>
<feature type="transmembrane region" description="Helical" evidence="7">
    <location>
        <begin position="102"/>
        <end position="128"/>
    </location>
</feature>
<feature type="transmembrane region" description="Helical" evidence="7">
    <location>
        <begin position="66"/>
        <end position="90"/>
    </location>
</feature>
<evidence type="ECO:0000313" key="9">
    <source>
        <dbReference type="Proteomes" id="UP001268577"/>
    </source>
</evidence>
<keyword evidence="4 7" id="KW-0812">Transmembrane</keyword>
<sequence length="184" mass="20100">MLFRLFFSFLKIGFLGFGGGYAMLSLIFEEMTSFGMTVEQYADLNALDVLIPGPIAINSATYVGQLYAGFLGAFVTTLAVCIPSVVFVNLFSTYENRIRENLYLNGILTSIKIVSVGLIFSVALILMLSTTLGVDSLSDLGDANLDVMALVVMIGTIYLSLRFQINPLLLTLLAGLVGWFLFYL</sequence>
<evidence type="ECO:0000256" key="6">
    <source>
        <dbReference type="ARBA" id="ARBA00023136"/>
    </source>
</evidence>
<feature type="transmembrane region" description="Helical" evidence="7">
    <location>
        <begin position="7"/>
        <end position="28"/>
    </location>
</feature>
<feature type="transmembrane region" description="Helical" evidence="7">
    <location>
        <begin position="168"/>
        <end position="183"/>
    </location>
</feature>
<dbReference type="PANTHER" id="PTHR43663">
    <property type="entry name" value="CHROMATE TRANSPORT PROTEIN-RELATED"/>
    <property type="match status" value="1"/>
</dbReference>
<keyword evidence="6 7" id="KW-0472">Membrane</keyword>
<dbReference type="GO" id="GO:0015109">
    <property type="term" value="F:chromate transmembrane transporter activity"/>
    <property type="evidence" value="ECO:0007669"/>
    <property type="project" value="InterPro"/>
</dbReference>
<protein>
    <submittedName>
        <fullName evidence="8">Chromate transporter</fullName>
    </submittedName>
</protein>
<dbReference type="InterPro" id="IPR052518">
    <property type="entry name" value="CHR_Transporter"/>
</dbReference>
<keyword evidence="5 7" id="KW-1133">Transmembrane helix</keyword>
<evidence type="ECO:0000256" key="5">
    <source>
        <dbReference type="ARBA" id="ARBA00022989"/>
    </source>
</evidence>
<feature type="transmembrane region" description="Helical" evidence="7">
    <location>
        <begin position="143"/>
        <end position="161"/>
    </location>
</feature>
<dbReference type="RefSeq" id="WP_311985001.1">
    <property type="nucleotide sequence ID" value="NZ_JARQBZ010000006.1"/>
</dbReference>
<gene>
    <name evidence="8" type="ORF">P7H70_04420</name>
</gene>
<comment type="subcellular location">
    <subcellularLocation>
        <location evidence="1">Cell membrane</location>
        <topology evidence="1">Multi-pass membrane protein</topology>
    </subcellularLocation>
</comment>
<comment type="similarity">
    <text evidence="2">Belongs to the chromate ion transporter (CHR) (TC 2.A.51) family.</text>
</comment>
<evidence type="ECO:0000256" key="3">
    <source>
        <dbReference type="ARBA" id="ARBA00022475"/>
    </source>
</evidence>
<dbReference type="Proteomes" id="UP001268577">
    <property type="component" value="Unassembled WGS sequence"/>
</dbReference>
<reference evidence="8" key="1">
    <citation type="submission" date="2023-03" db="EMBL/GenBank/DDBJ databases">
        <authorList>
            <person name="Shen W."/>
            <person name="Cai J."/>
        </authorList>
    </citation>
    <scope>NUCLEOTIDE SEQUENCE</scope>
    <source>
        <strain evidence="8">P96-3</strain>
    </source>
</reference>
<dbReference type="Pfam" id="PF02417">
    <property type="entry name" value="Chromate_transp"/>
    <property type="match status" value="1"/>
</dbReference>
<dbReference type="InterPro" id="IPR003370">
    <property type="entry name" value="Chromate_transpt"/>
</dbReference>
<evidence type="ECO:0000256" key="7">
    <source>
        <dbReference type="SAM" id="Phobius"/>
    </source>
</evidence>
<evidence type="ECO:0000256" key="1">
    <source>
        <dbReference type="ARBA" id="ARBA00004651"/>
    </source>
</evidence>